<accession>A0A4U5TPU5</accession>
<dbReference type="InterPro" id="IPR036388">
    <property type="entry name" value="WH-like_DNA-bd_sf"/>
</dbReference>
<dbReference type="CDD" id="cd06171">
    <property type="entry name" value="Sigma70_r4"/>
    <property type="match status" value="1"/>
</dbReference>
<dbReference type="Proteomes" id="UP000306552">
    <property type="component" value="Unassembled WGS sequence"/>
</dbReference>
<dbReference type="GO" id="GO:0016987">
    <property type="term" value="F:sigma factor activity"/>
    <property type="evidence" value="ECO:0007669"/>
    <property type="project" value="UniProtKB-KW"/>
</dbReference>
<proteinExistence type="inferred from homology"/>
<dbReference type="EMBL" id="SWMU01000003">
    <property type="protein sequence ID" value="TKS56190.1"/>
    <property type="molecule type" value="Genomic_DNA"/>
</dbReference>
<dbReference type="NCBIfam" id="TIGR02937">
    <property type="entry name" value="sigma70-ECF"/>
    <property type="match status" value="1"/>
</dbReference>
<dbReference type="Pfam" id="PF04542">
    <property type="entry name" value="Sigma70_r2"/>
    <property type="match status" value="1"/>
</dbReference>
<dbReference type="Pfam" id="PF08281">
    <property type="entry name" value="Sigma70_r4_2"/>
    <property type="match status" value="1"/>
</dbReference>
<reference evidence="7 8" key="1">
    <citation type="submission" date="2019-04" db="EMBL/GenBank/DDBJ databases">
        <title>Psychroflexus halotolerans sp. nov., isolated from a marine solar saltern.</title>
        <authorList>
            <person name="Feng X."/>
        </authorList>
    </citation>
    <scope>NUCLEOTIDE SEQUENCE [LARGE SCALE GENOMIC DNA]</scope>
    <source>
        <strain evidence="7 8">WDS2C27</strain>
    </source>
</reference>
<feature type="domain" description="RNA polymerase sigma-70 region 2" evidence="5">
    <location>
        <begin position="28"/>
        <end position="95"/>
    </location>
</feature>
<protein>
    <submittedName>
        <fullName evidence="7">RNA polymerase sigma factor</fullName>
    </submittedName>
</protein>
<evidence type="ECO:0000256" key="3">
    <source>
        <dbReference type="ARBA" id="ARBA00023082"/>
    </source>
</evidence>
<dbReference type="Gene3D" id="1.10.10.10">
    <property type="entry name" value="Winged helix-like DNA-binding domain superfamily/Winged helix DNA-binding domain"/>
    <property type="match status" value="1"/>
</dbReference>
<name>A0A4U5TPU5_9FLAO</name>
<evidence type="ECO:0000259" key="6">
    <source>
        <dbReference type="Pfam" id="PF08281"/>
    </source>
</evidence>
<evidence type="ECO:0000256" key="1">
    <source>
        <dbReference type="ARBA" id="ARBA00010641"/>
    </source>
</evidence>
<dbReference type="GO" id="GO:0006352">
    <property type="term" value="P:DNA-templated transcription initiation"/>
    <property type="evidence" value="ECO:0007669"/>
    <property type="project" value="InterPro"/>
</dbReference>
<dbReference type="SUPFAM" id="SSF88946">
    <property type="entry name" value="Sigma2 domain of RNA polymerase sigma factors"/>
    <property type="match status" value="1"/>
</dbReference>
<dbReference type="Gene3D" id="1.10.1740.10">
    <property type="match status" value="1"/>
</dbReference>
<dbReference type="AlphaFoldDB" id="A0A4U5TPU5"/>
<comment type="caution">
    <text evidence="7">The sequence shown here is derived from an EMBL/GenBank/DDBJ whole genome shotgun (WGS) entry which is preliminary data.</text>
</comment>
<comment type="similarity">
    <text evidence="1">Belongs to the sigma-70 factor family. ECF subfamily.</text>
</comment>
<dbReference type="InterPro" id="IPR014284">
    <property type="entry name" value="RNA_pol_sigma-70_dom"/>
</dbReference>
<evidence type="ECO:0000313" key="8">
    <source>
        <dbReference type="Proteomes" id="UP000306552"/>
    </source>
</evidence>
<dbReference type="RefSeq" id="WP_138932308.1">
    <property type="nucleotide sequence ID" value="NZ_SWMU01000003.1"/>
</dbReference>
<dbReference type="OrthoDB" id="1056775at2"/>
<dbReference type="InterPro" id="IPR013325">
    <property type="entry name" value="RNA_pol_sigma_r2"/>
</dbReference>
<dbReference type="InterPro" id="IPR013249">
    <property type="entry name" value="RNA_pol_sigma70_r4_t2"/>
</dbReference>
<evidence type="ECO:0000256" key="2">
    <source>
        <dbReference type="ARBA" id="ARBA00023015"/>
    </source>
</evidence>
<evidence type="ECO:0000259" key="5">
    <source>
        <dbReference type="Pfam" id="PF04542"/>
    </source>
</evidence>
<evidence type="ECO:0000313" key="7">
    <source>
        <dbReference type="EMBL" id="TKS56190.1"/>
    </source>
</evidence>
<feature type="domain" description="RNA polymerase sigma factor 70 region 4 type 2" evidence="6">
    <location>
        <begin position="122"/>
        <end position="172"/>
    </location>
</feature>
<dbReference type="InterPro" id="IPR007627">
    <property type="entry name" value="RNA_pol_sigma70_r2"/>
</dbReference>
<dbReference type="PANTHER" id="PTHR43133">
    <property type="entry name" value="RNA POLYMERASE ECF-TYPE SIGMA FACTO"/>
    <property type="match status" value="1"/>
</dbReference>
<keyword evidence="2" id="KW-0805">Transcription regulation</keyword>
<evidence type="ECO:0000256" key="4">
    <source>
        <dbReference type="ARBA" id="ARBA00023163"/>
    </source>
</evidence>
<dbReference type="SUPFAM" id="SSF88659">
    <property type="entry name" value="Sigma3 and sigma4 domains of RNA polymerase sigma factors"/>
    <property type="match status" value="1"/>
</dbReference>
<dbReference type="PANTHER" id="PTHR43133:SF51">
    <property type="entry name" value="RNA POLYMERASE SIGMA FACTOR"/>
    <property type="match status" value="1"/>
</dbReference>
<keyword evidence="8" id="KW-1185">Reference proteome</keyword>
<organism evidence="7 8">
    <name type="scientific">Mesohalobacter halotolerans</name>
    <dbReference type="NCBI Taxonomy" id="1883405"/>
    <lineage>
        <taxon>Bacteria</taxon>
        <taxon>Pseudomonadati</taxon>
        <taxon>Bacteroidota</taxon>
        <taxon>Flavobacteriia</taxon>
        <taxon>Flavobacteriales</taxon>
        <taxon>Flavobacteriaceae</taxon>
        <taxon>Mesohalobacter</taxon>
    </lineage>
</organism>
<gene>
    <name evidence="7" type="ORF">FCN74_09260</name>
</gene>
<dbReference type="InterPro" id="IPR013324">
    <property type="entry name" value="RNA_pol_sigma_r3/r4-like"/>
</dbReference>
<sequence>MKVVNLHAEHDKLIKKAQKQDRVSQFRLYEKHAPKMLGVIRYYIKDLQHAEDILQNAFCKAFINLKSYQFKGSFEGWLRRIVVRQSIDFLRQQKKMMIPTEDFSYYKTAENPLDEVSDISHIQKAIDQLPAGYKTVFCLYVLEEFKHKDIAELLNIDIGTSKSQLYKARKMLKDELKKDQLKSLK</sequence>
<dbReference type="GO" id="GO:0003677">
    <property type="term" value="F:DNA binding"/>
    <property type="evidence" value="ECO:0007669"/>
    <property type="project" value="InterPro"/>
</dbReference>
<dbReference type="InterPro" id="IPR039425">
    <property type="entry name" value="RNA_pol_sigma-70-like"/>
</dbReference>
<keyword evidence="3" id="KW-0731">Sigma factor</keyword>
<keyword evidence="4" id="KW-0804">Transcription</keyword>